<dbReference type="NCBIfam" id="NF040973">
    <property type="entry name" value="restrict_Sau3AI"/>
    <property type="match status" value="1"/>
</dbReference>
<feature type="domain" description="DNA mismatch repair MutH/Type II restriction enzyme Sau3AI" evidence="4">
    <location>
        <begin position="190"/>
        <end position="278"/>
    </location>
</feature>
<evidence type="ECO:0000256" key="3">
    <source>
        <dbReference type="ARBA" id="ARBA00022801"/>
    </source>
</evidence>
<dbReference type="GO" id="GO:0004519">
    <property type="term" value="F:endonuclease activity"/>
    <property type="evidence" value="ECO:0007669"/>
    <property type="project" value="UniProtKB-KW"/>
</dbReference>
<dbReference type="SMART" id="SM00927">
    <property type="entry name" value="MutH"/>
    <property type="match status" value="1"/>
</dbReference>
<name>A0A100YWF6_TRASO</name>
<dbReference type="REBASE" id="146962">
    <property type="entry name" value="OscSK9K4ORF800P"/>
</dbReference>
<keyword evidence="2" id="KW-0255">Endonuclease</keyword>
<dbReference type="STRING" id="1299998.AUL39_00805"/>
<dbReference type="CDD" id="cd22355">
    <property type="entry name" value="Sau3AI_C"/>
    <property type="match status" value="1"/>
</dbReference>
<evidence type="ECO:0000256" key="1">
    <source>
        <dbReference type="ARBA" id="ARBA00022722"/>
    </source>
</evidence>
<dbReference type="AlphaFoldDB" id="A0A100YWF6"/>
<gene>
    <name evidence="5" type="ORF">AUL39_00805</name>
</gene>
<keyword evidence="6" id="KW-1185">Reference proteome</keyword>
<proteinExistence type="predicted"/>
<dbReference type="InterPro" id="IPR037057">
    <property type="entry name" value="DNA_rep_MutH/T2_RE_sf"/>
</dbReference>
<evidence type="ECO:0000256" key="2">
    <source>
        <dbReference type="ARBA" id="ARBA00022759"/>
    </source>
</evidence>
<dbReference type="Proteomes" id="UP000054078">
    <property type="component" value="Unassembled WGS sequence"/>
</dbReference>
<keyword evidence="1" id="KW-0540">Nuclease</keyword>
<evidence type="ECO:0000313" key="5">
    <source>
        <dbReference type="EMBL" id="KUH58920.1"/>
    </source>
</evidence>
<dbReference type="InterPro" id="IPR011335">
    <property type="entry name" value="Restrct_endonuc-II-like"/>
</dbReference>
<dbReference type="SUPFAM" id="SSF52980">
    <property type="entry name" value="Restriction endonuclease-like"/>
    <property type="match status" value="2"/>
</dbReference>
<comment type="caution">
    <text evidence="5">The sequence shown here is derived from an EMBL/GenBank/DDBJ whole genome shotgun (WGS) entry which is preliminary data.</text>
</comment>
<dbReference type="Pfam" id="PF02976">
    <property type="entry name" value="MutH"/>
    <property type="match status" value="2"/>
</dbReference>
<protein>
    <recommendedName>
        <fullName evidence="4">DNA mismatch repair MutH/Type II restriction enzyme Sau3AI domain-containing protein</fullName>
    </recommendedName>
</protein>
<sequence>MKINYMTVVHETFETSHLVKKASKILLVSYVWEKDSDPLDYKVEMAELWGLPKEDMPQFKIDWETVVNKIRAGHAEDISGSDTLYLEACTKAANSTERTKQPYSSVPAKPRAWALKASYMTAAENRLRQNRQAIRRMRGEDSLGLLDLVHRRFVPYFGMTEEDLCRKFCVTRPGKRLPKNACALVTKSILGVEENAEIDEFAKAGIQPKTIRLNKSGRPKEDISFPAFDYFELEKTPFESSRFYGYLQQMWLLVIYRESSDGAYRLSDVTLWQMPEKDIPEARRCYEQMRNNVREGHAEISVRATENRCCHVRPHARDGHDTRPQPHGAPVVKKCFWLNASYMKTEIEMAIATHSHN</sequence>
<reference evidence="5 6" key="1">
    <citation type="submission" date="2015-12" db="EMBL/GenBank/DDBJ databases">
        <title>Draft Genome Sequence of Olsenella scatoligenes SK9K4T; a Producer of 3-Methylindole- (skatole) and 4-Methylphenol- (p-cresol) Isolated from Pig Feces.</title>
        <authorList>
            <person name="Li X."/>
            <person name="Borg B."/>
            <person name="Canibe N."/>
        </authorList>
    </citation>
    <scope>NUCLEOTIDE SEQUENCE [LARGE SCALE GENOMIC DNA]</scope>
    <source>
        <strain evidence="5 6">SK9K4</strain>
    </source>
</reference>
<dbReference type="Gene3D" id="3.40.600.10">
    <property type="entry name" value="DNA mismatch repair MutH/Restriction endonuclease, type II"/>
    <property type="match status" value="2"/>
</dbReference>
<evidence type="ECO:0000259" key="4">
    <source>
        <dbReference type="SMART" id="SM00927"/>
    </source>
</evidence>
<dbReference type="InterPro" id="IPR011337">
    <property type="entry name" value="DNA_rep_MutH/RE_typeII_Sau3AI"/>
</dbReference>
<dbReference type="EMBL" id="LOJF01000001">
    <property type="protein sequence ID" value="KUH58920.1"/>
    <property type="molecule type" value="Genomic_DNA"/>
</dbReference>
<evidence type="ECO:0000313" key="6">
    <source>
        <dbReference type="Proteomes" id="UP000054078"/>
    </source>
</evidence>
<dbReference type="GO" id="GO:0003677">
    <property type="term" value="F:DNA binding"/>
    <property type="evidence" value="ECO:0007669"/>
    <property type="project" value="InterPro"/>
</dbReference>
<dbReference type="CDD" id="cd22356">
    <property type="entry name" value="Sau3AI_N-like"/>
    <property type="match status" value="1"/>
</dbReference>
<accession>A0A100YWF6</accession>
<dbReference type="GO" id="GO:0016787">
    <property type="term" value="F:hydrolase activity"/>
    <property type="evidence" value="ECO:0007669"/>
    <property type="project" value="UniProtKB-KW"/>
</dbReference>
<keyword evidence="3" id="KW-0378">Hydrolase</keyword>
<organism evidence="5 6">
    <name type="scientific">Tractidigestivibacter scatoligenes</name>
    <name type="common">Olsenella scatoligenes</name>
    <dbReference type="NCBI Taxonomy" id="1299998"/>
    <lineage>
        <taxon>Bacteria</taxon>
        <taxon>Bacillati</taxon>
        <taxon>Actinomycetota</taxon>
        <taxon>Coriobacteriia</taxon>
        <taxon>Coriobacteriales</taxon>
        <taxon>Atopobiaceae</taxon>
        <taxon>Tractidigestivibacter</taxon>
    </lineage>
</organism>